<name>A0A1B6CY31_9HEMI</name>
<keyword evidence="6" id="KW-0812">Transmembrane</keyword>
<keyword evidence="6" id="KW-1133">Transmembrane helix</keyword>
<accession>A0A1B6CY31</accession>
<keyword evidence="6" id="KW-0472">Membrane</keyword>
<dbReference type="PROSITE" id="PS50240">
    <property type="entry name" value="TRYPSIN_DOM"/>
    <property type="match status" value="1"/>
</dbReference>
<dbReference type="InterPro" id="IPR009003">
    <property type="entry name" value="Peptidase_S1_PA"/>
</dbReference>
<dbReference type="PANTHER" id="PTHR24276:SF97">
    <property type="entry name" value="GH13245P2-RELATED"/>
    <property type="match status" value="1"/>
</dbReference>
<dbReference type="SMART" id="SM00020">
    <property type="entry name" value="Tryp_SPc"/>
    <property type="match status" value="1"/>
</dbReference>
<keyword evidence="4" id="KW-0865">Zymogen</keyword>
<dbReference type="FunFam" id="2.40.10.10:FF:000068">
    <property type="entry name" value="transmembrane protease serine 2"/>
    <property type="match status" value="1"/>
</dbReference>
<dbReference type="SUPFAM" id="SSF50494">
    <property type="entry name" value="Trypsin-like serine proteases"/>
    <property type="match status" value="1"/>
</dbReference>
<keyword evidence="3" id="KW-0720">Serine protease</keyword>
<dbReference type="CDD" id="cd00190">
    <property type="entry name" value="Tryp_SPc"/>
    <property type="match status" value="1"/>
</dbReference>
<dbReference type="InterPro" id="IPR050430">
    <property type="entry name" value="Peptidase_S1"/>
</dbReference>
<gene>
    <name evidence="8" type="ORF">g.5672</name>
</gene>
<evidence type="ECO:0000256" key="5">
    <source>
        <dbReference type="ARBA" id="ARBA00023157"/>
    </source>
</evidence>
<organism evidence="8">
    <name type="scientific">Clastoptera arizonana</name>
    <name type="common">Arizona spittle bug</name>
    <dbReference type="NCBI Taxonomy" id="38151"/>
    <lineage>
        <taxon>Eukaryota</taxon>
        <taxon>Metazoa</taxon>
        <taxon>Ecdysozoa</taxon>
        <taxon>Arthropoda</taxon>
        <taxon>Hexapoda</taxon>
        <taxon>Insecta</taxon>
        <taxon>Pterygota</taxon>
        <taxon>Neoptera</taxon>
        <taxon>Paraneoptera</taxon>
        <taxon>Hemiptera</taxon>
        <taxon>Auchenorrhyncha</taxon>
        <taxon>Cercopoidea</taxon>
        <taxon>Clastopteridae</taxon>
        <taxon>Clastoptera</taxon>
    </lineage>
</organism>
<evidence type="ECO:0000256" key="6">
    <source>
        <dbReference type="SAM" id="Phobius"/>
    </source>
</evidence>
<evidence type="ECO:0000256" key="4">
    <source>
        <dbReference type="ARBA" id="ARBA00023145"/>
    </source>
</evidence>
<dbReference type="EMBL" id="GEDC01018916">
    <property type="protein sequence ID" value="JAS18382.1"/>
    <property type="molecule type" value="Transcribed_RNA"/>
</dbReference>
<dbReference type="InterPro" id="IPR043504">
    <property type="entry name" value="Peptidase_S1_PA_chymotrypsin"/>
</dbReference>
<keyword evidence="2" id="KW-0378">Hydrolase</keyword>
<dbReference type="GO" id="GO:0006508">
    <property type="term" value="P:proteolysis"/>
    <property type="evidence" value="ECO:0007669"/>
    <property type="project" value="UniProtKB-KW"/>
</dbReference>
<dbReference type="GO" id="GO:0004252">
    <property type="term" value="F:serine-type endopeptidase activity"/>
    <property type="evidence" value="ECO:0007669"/>
    <property type="project" value="InterPro"/>
</dbReference>
<evidence type="ECO:0000256" key="1">
    <source>
        <dbReference type="ARBA" id="ARBA00022670"/>
    </source>
</evidence>
<dbReference type="Pfam" id="PF00089">
    <property type="entry name" value="Trypsin"/>
    <property type="match status" value="1"/>
</dbReference>
<evidence type="ECO:0000259" key="7">
    <source>
        <dbReference type="PROSITE" id="PS50240"/>
    </source>
</evidence>
<dbReference type="Gene3D" id="2.40.10.10">
    <property type="entry name" value="Trypsin-like serine proteases"/>
    <property type="match status" value="1"/>
</dbReference>
<evidence type="ECO:0000256" key="3">
    <source>
        <dbReference type="ARBA" id="ARBA00022825"/>
    </source>
</evidence>
<dbReference type="AlphaFoldDB" id="A0A1B6CY31"/>
<feature type="non-terminal residue" evidence="8">
    <location>
        <position position="1"/>
    </location>
</feature>
<proteinExistence type="predicted"/>
<sequence>NQSVFSCQKTVSNICIRIILDKMTTTLILTIVFIVLNVCIVFGNTPLKVITREHNKRVYNDKGIGIIGGKNTTIQKHPYQASLLVNGYFFCAAVIVDKNYVLAMADCIYGAPPPDIQVRVGSSHTASGGHLYDVESIQTHPNYSRASGPFDLGLIKVKKPIKFSKTVKKVRLATKDLPENTSVVLSGWGFTGSYNDSEFQEATVAGVSRSSCNATYEAYGHYVDATMICASGDNSGPCENDFGDPIVAKNKVYGLFSWAFNCADNEFPAVYASVPGCLDWIKKTIKS</sequence>
<evidence type="ECO:0000256" key="2">
    <source>
        <dbReference type="ARBA" id="ARBA00022801"/>
    </source>
</evidence>
<feature type="transmembrane region" description="Helical" evidence="6">
    <location>
        <begin position="27"/>
        <end position="47"/>
    </location>
</feature>
<keyword evidence="5" id="KW-1015">Disulfide bond</keyword>
<dbReference type="PANTHER" id="PTHR24276">
    <property type="entry name" value="POLYSERASE-RELATED"/>
    <property type="match status" value="1"/>
</dbReference>
<evidence type="ECO:0000313" key="8">
    <source>
        <dbReference type="EMBL" id="JAS18382.1"/>
    </source>
</evidence>
<reference evidence="8" key="1">
    <citation type="submission" date="2015-12" db="EMBL/GenBank/DDBJ databases">
        <title>De novo transcriptome assembly of four potential Pierce s Disease insect vectors from Arizona vineyards.</title>
        <authorList>
            <person name="Tassone E.E."/>
        </authorList>
    </citation>
    <scope>NUCLEOTIDE SEQUENCE</scope>
</reference>
<keyword evidence="1" id="KW-0645">Protease</keyword>
<feature type="domain" description="Peptidase S1" evidence="7">
    <location>
        <begin position="66"/>
        <end position="286"/>
    </location>
</feature>
<dbReference type="InterPro" id="IPR001254">
    <property type="entry name" value="Trypsin_dom"/>
</dbReference>
<protein>
    <recommendedName>
        <fullName evidence="7">Peptidase S1 domain-containing protein</fullName>
    </recommendedName>
</protein>